<dbReference type="PANTHER" id="PTHR36682:SF1">
    <property type="entry name" value="RAB15 EFFECTOR PROTEIN"/>
    <property type="match status" value="1"/>
</dbReference>
<evidence type="ECO:0000313" key="2">
    <source>
        <dbReference type="Proteomes" id="UP001066276"/>
    </source>
</evidence>
<organism evidence="1 2">
    <name type="scientific">Pleurodeles waltl</name>
    <name type="common">Iberian ribbed newt</name>
    <dbReference type="NCBI Taxonomy" id="8319"/>
    <lineage>
        <taxon>Eukaryota</taxon>
        <taxon>Metazoa</taxon>
        <taxon>Chordata</taxon>
        <taxon>Craniata</taxon>
        <taxon>Vertebrata</taxon>
        <taxon>Euteleostomi</taxon>
        <taxon>Amphibia</taxon>
        <taxon>Batrachia</taxon>
        <taxon>Caudata</taxon>
        <taxon>Salamandroidea</taxon>
        <taxon>Salamandridae</taxon>
        <taxon>Pleurodelinae</taxon>
        <taxon>Pleurodeles</taxon>
    </lineage>
</organism>
<proteinExistence type="predicted"/>
<sequence>MGQNSSQEILVVEDKADIICDVFSQGVVHASQKLKKYLAFDDPQSKLRPGVDTLIDVFLVNFISFCVEKGVDERISTCKMTKQQSLLLGVDWLWTLFGPDKLVKLQIAVQVFQMSDVNGSCVNGPSSPSDLLSSSKEMLLADELYRSKSRFEKLEEFCTLVGKDCLGFFIVFGLPGKPKDIRGILLDSVKKENRRSRLSGESALQQFILSTDSFLPTREMLENCMSKNNGLGNEGKVYIHFL</sequence>
<name>A0AAV7SKP6_PLEWA</name>
<dbReference type="EMBL" id="JANPWB010000008">
    <property type="protein sequence ID" value="KAJ1164668.1"/>
    <property type="molecule type" value="Genomic_DNA"/>
</dbReference>
<evidence type="ECO:0008006" key="3">
    <source>
        <dbReference type="Google" id="ProtNLM"/>
    </source>
</evidence>
<dbReference type="InterPro" id="IPR027985">
    <property type="entry name" value="Rab15_effector"/>
</dbReference>
<dbReference type="GO" id="GO:0001881">
    <property type="term" value="P:receptor recycling"/>
    <property type="evidence" value="ECO:0007669"/>
    <property type="project" value="InterPro"/>
</dbReference>
<dbReference type="PANTHER" id="PTHR36682">
    <property type="entry name" value="RAB15 EFFECTOR PROTEIN"/>
    <property type="match status" value="1"/>
</dbReference>
<dbReference type="AlphaFoldDB" id="A0AAV7SKP6"/>
<gene>
    <name evidence="1" type="ORF">NDU88_005102</name>
</gene>
<comment type="caution">
    <text evidence="1">The sequence shown here is derived from an EMBL/GenBank/DDBJ whole genome shotgun (WGS) entry which is preliminary data.</text>
</comment>
<accession>A0AAV7SKP6</accession>
<dbReference type="Proteomes" id="UP001066276">
    <property type="component" value="Chromosome 4_2"/>
</dbReference>
<evidence type="ECO:0000313" key="1">
    <source>
        <dbReference type="EMBL" id="KAJ1164668.1"/>
    </source>
</evidence>
<dbReference type="Pfam" id="PF15208">
    <property type="entry name" value="Rab15_effector"/>
    <property type="match status" value="1"/>
</dbReference>
<protein>
    <recommendedName>
        <fullName evidence="3">Rab15 effector protein</fullName>
    </recommendedName>
</protein>
<keyword evidence="2" id="KW-1185">Reference proteome</keyword>
<reference evidence="1" key="1">
    <citation type="journal article" date="2022" name="bioRxiv">
        <title>Sequencing and chromosome-scale assembly of the giantPleurodeles waltlgenome.</title>
        <authorList>
            <person name="Brown T."/>
            <person name="Elewa A."/>
            <person name="Iarovenko S."/>
            <person name="Subramanian E."/>
            <person name="Araus A.J."/>
            <person name="Petzold A."/>
            <person name="Susuki M."/>
            <person name="Suzuki K.-i.T."/>
            <person name="Hayashi T."/>
            <person name="Toyoda A."/>
            <person name="Oliveira C."/>
            <person name="Osipova E."/>
            <person name="Leigh N.D."/>
            <person name="Simon A."/>
            <person name="Yun M.H."/>
        </authorList>
    </citation>
    <scope>NUCLEOTIDE SEQUENCE</scope>
    <source>
        <strain evidence="1">20211129_DDA</strain>
        <tissue evidence="1">Liver</tissue>
    </source>
</reference>